<dbReference type="EMBL" id="MU266922">
    <property type="protein sequence ID" value="KAH7917840.1"/>
    <property type="molecule type" value="Genomic_DNA"/>
</dbReference>
<keyword evidence="2" id="KW-1185">Reference proteome</keyword>
<reference evidence="1" key="1">
    <citation type="journal article" date="2021" name="New Phytol.">
        <title>Evolutionary innovations through gain and loss of genes in the ectomycorrhizal Boletales.</title>
        <authorList>
            <person name="Wu G."/>
            <person name="Miyauchi S."/>
            <person name="Morin E."/>
            <person name="Kuo A."/>
            <person name="Drula E."/>
            <person name="Varga T."/>
            <person name="Kohler A."/>
            <person name="Feng B."/>
            <person name="Cao Y."/>
            <person name="Lipzen A."/>
            <person name="Daum C."/>
            <person name="Hundley H."/>
            <person name="Pangilinan J."/>
            <person name="Johnson J."/>
            <person name="Barry K."/>
            <person name="LaButti K."/>
            <person name="Ng V."/>
            <person name="Ahrendt S."/>
            <person name="Min B."/>
            <person name="Choi I.G."/>
            <person name="Park H."/>
            <person name="Plett J.M."/>
            <person name="Magnuson J."/>
            <person name="Spatafora J.W."/>
            <person name="Nagy L.G."/>
            <person name="Henrissat B."/>
            <person name="Grigoriev I.V."/>
            <person name="Yang Z.L."/>
            <person name="Xu J."/>
            <person name="Martin F.M."/>
        </authorList>
    </citation>
    <scope>NUCLEOTIDE SEQUENCE</scope>
    <source>
        <strain evidence="1">KUC20120723A-06</strain>
    </source>
</reference>
<name>A0ACB8AX70_9AGAM</name>
<sequence length="289" mass="31598">MITRLHDDPKKDLAIAEYDFGAPPSFRSCRPQQEKYLPMFHNELAADSEEARPTYVPLRPACKTFDGLMDEENKIKGLPSPKPQSGRCLARCSAGAKGTIAVGQLRRCLRIRPAWGERESLLRHAPSVLSAPPSKVLPLRGFLSPCKTLSLARNLSCFNCADHSPKKAGQGLSPCTKSPPLHKVSSTCAGSLPKLAESLGSFHTRMPHSFSFSYATRAAFCGASAYRHLPPSIIRLFHPPATSLTFCIRDPSPTSAHQPPKVAQQSCPTSARQISPWRLTLSPPILRLP</sequence>
<organism evidence="1 2">
    <name type="scientific">Leucogyrophana mollusca</name>
    <dbReference type="NCBI Taxonomy" id="85980"/>
    <lineage>
        <taxon>Eukaryota</taxon>
        <taxon>Fungi</taxon>
        <taxon>Dikarya</taxon>
        <taxon>Basidiomycota</taxon>
        <taxon>Agaricomycotina</taxon>
        <taxon>Agaricomycetes</taxon>
        <taxon>Agaricomycetidae</taxon>
        <taxon>Boletales</taxon>
        <taxon>Boletales incertae sedis</taxon>
        <taxon>Leucogyrophana</taxon>
    </lineage>
</organism>
<protein>
    <submittedName>
        <fullName evidence="1">Uncharacterized protein</fullName>
    </submittedName>
</protein>
<evidence type="ECO:0000313" key="1">
    <source>
        <dbReference type="EMBL" id="KAH7917840.1"/>
    </source>
</evidence>
<proteinExistence type="predicted"/>
<comment type="caution">
    <text evidence="1">The sequence shown here is derived from an EMBL/GenBank/DDBJ whole genome shotgun (WGS) entry which is preliminary data.</text>
</comment>
<accession>A0ACB8AX70</accession>
<dbReference type="Proteomes" id="UP000790709">
    <property type="component" value="Unassembled WGS sequence"/>
</dbReference>
<gene>
    <name evidence="1" type="ORF">BV22DRAFT_926697</name>
</gene>
<evidence type="ECO:0000313" key="2">
    <source>
        <dbReference type="Proteomes" id="UP000790709"/>
    </source>
</evidence>